<gene>
    <name evidence="4" type="ORF">K1I41_07890</name>
</gene>
<dbReference type="Proteomes" id="UP000825381">
    <property type="component" value="Chromosome"/>
</dbReference>
<keyword evidence="5" id="KW-1185">Reference proteome</keyword>
<feature type="signal peptide" evidence="2">
    <location>
        <begin position="1"/>
        <end position="18"/>
    </location>
</feature>
<keyword evidence="1" id="KW-0812">Transmembrane</keyword>
<evidence type="ECO:0000313" key="4">
    <source>
        <dbReference type="EMBL" id="QYJ67476.1"/>
    </source>
</evidence>
<feature type="domain" description="Protein-glutamine gamma-glutamyltransferase-like C-terminal" evidence="3">
    <location>
        <begin position="176"/>
        <end position="241"/>
    </location>
</feature>
<reference evidence="4 5" key="1">
    <citation type="submission" date="2021-07" db="EMBL/GenBank/DDBJ databases">
        <title>Flavobacterium WSW3-B6 sp.nov, isolated from seaweed.</title>
        <authorList>
            <person name="Muhammad N."/>
            <person name="Ho H."/>
            <person name="Lee Y.-J."/>
            <person name="Nguyen T."/>
            <person name="Ho J."/>
            <person name="Kim S.-G."/>
        </authorList>
    </citation>
    <scope>NUCLEOTIDE SEQUENCE [LARGE SCALE GENOMIC DNA]</scope>
    <source>
        <strain evidence="4 5">WSW3-B6</strain>
    </source>
</reference>
<keyword evidence="2" id="KW-0732">Signal</keyword>
<name>A0ABX8V8W7_9FLAO</name>
<evidence type="ECO:0000313" key="5">
    <source>
        <dbReference type="Proteomes" id="UP000825381"/>
    </source>
</evidence>
<feature type="chain" id="PRO_5046720228" evidence="2">
    <location>
        <begin position="19"/>
        <end position="249"/>
    </location>
</feature>
<dbReference type="Pfam" id="PF13559">
    <property type="entry name" value="DUF4129"/>
    <property type="match status" value="1"/>
</dbReference>
<proteinExistence type="predicted"/>
<dbReference type="RefSeq" id="WP_220639821.1">
    <property type="nucleotide sequence ID" value="NZ_CP080429.1"/>
</dbReference>
<keyword evidence="1" id="KW-1133">Transmembrane helix</keyword>
<dbReference type="InterPro" id="IPR025403">
    <property type="entry name" value="TgpA-like_C"/>
</dbReference>
<feature type="transmembrane region" description="Helical" evidence="1">
    <location>
        <begin position="103"/>
        <end position="125"/>
    </location>
</feature>
<dbReference type="EMBL" id="CP080429">
    <property type="protein sequence ID" value="QYJ67476.1"/>
    <property type="molecule type" value="Genomic_DNA"/>
</dbReference>
<organism evidence="4 5">
    <name type="scientific">Flavobacterium litorale</name>
    <dbReference type="NCBI Taxonomy" id="2856519"/>
    <lineage>
        <taxon>Bacteria</taxon>
        <taxon>Pseudomonadati</taxon>
        <taxon>Bacteroidota</taxon>
        <taxon>Flavobacteriia</taxon>
        <taxon>Flavobacteriales</taxon>
        <taxon>Flavobacteriaceae</taxon>
        <taxon>Flavobacterium</taxon>
    </lineage>
</organism>
<evidence type="ECO:0000256" key="1">
    <source>
        <dbReference type="SAM" id="Phobius"/>
    </source>
</evidence>
<evidence type="ECO:0000259" key="3">
    <source>
        <dbReference type="Pfam" id="PF13559"/>
    </source>
</evidence>
<sequence>MNKILIYLLHLAMPVLYATPTVQDTIATEKKEVITVAQDSTLVTTEYTFTEGFKNNYTDDAFQYEPKTKAKNDWDRFWESVAEFFDSLFKTGEKSESSGIGTFLTYFIAGAIVLFAVYMIARAVLNEGGGWIFGKSAKKIIVQDIDGEDIHEMDFPSLIETTIGNEDYRLAIRYYYLWLLKRLSEREIIEWHYDKTNSEYAYEIKNTDLREKFQYLSYVYDYSWYGEFPINENAFTKVRKVFRETLNTL</sequence>
<protein>
    <submittedName>
        <fullName evidence="4">DUF4129 domain-containing protein</fullName>
    </submittedName>
</protein>
<evidence type="ECO:0000256" key="2">
    <source>
        <dbReference type="SAM" id="SignalP"/>
    </source>
</evidence>
<keyword evidence="1" id="KW-0472">Membrane</keyword>
<accession>A0ABX8V8W7</accession>